<evidence type="ECO:0000256" key="5">
    <source>
        <dbReference type="RuleBase" id="RU369119"/>
    </source>
</evidence>
<evidence type="ECO:0000256" key="1">
    <source>
        <dbReference type="ARBA" id="ARBA00007119"/>
    </source>
</evidence>
<name>A0A7H9HP20_9SACH</name>
<dbReference type="Proteomes" id="UP000510647">
    <property type="component" value="Chromosome 2"/>
</dbReference>
<keyword evidence="5" id="KW-0560">Oxidoreductase</keyword>
<dbReference type="OrthoDB" id="540174at2759"/>
<dbReference type="PANTHER" id="PTHR28657:SF5">
    <property type="entry name" value="INDOLEAMINE 2,3-DIOXYGENASE"/>
    <property type="match status" value="1"/>
</dbReference>
<dbReference type="EMBL" id="CP059268">
    <property type="protein sequence ID" value="QLQ79063.1"/>
    <property type="molecule type" value="Genomic_DNA"/>
</dbReference>
<dbReference type="EC" id="1.13.11.52" evidence="5"/>
<accession>A0A7H9HP20</accession>
<organism evidence="7 8">
    <name type="scientific">Torulaspora globosa</name>
    <dbReference type="NCBI Taxonomy" id="48254"/>
    <lineage>
        <taxon>Eukaryota</taxon>
        <taxon>Fungi</taxon>
        <taxon>Dikarya</taxon>
        <taxon>Ascomycota</taxon>
        <taxon>Saccharomycotina</taxon>
        <taxon>Saccharomycetes</taxon>
        <taxon>Saccharomycetales</taxon>
        <taxon>Saccharomycetaceae</taxon>
        <taxon>Torulaspora</taxon>
    </lineage>
</organism>
<comment type="function">
    <text evidence="5">Produces N-formyl-kynurenine through the oxidation of tryptophan.</text>
</comment>
<keyword evidence="2 4" id="KW-0479">Metal-binding</keyword>
<dbReference type="GO" id="GO:0005737">
    <property type="term" value="C:cytoplasm"/>
    <property type="evidence" value="ECO:0007669"/>
    <property type="project" value="TreeGrafter"/>
</dbReference>
<evidence type="ECO:0000256" key="6">
    <source>
        <dbReference type="SAM" id="MobiDB-lite"/>
    </source>
</evidence>
<keyword evidence="3 4" id="KW-0408">Iron</keyword>
<feature type="binding site" description="proximal binding residue" evidence="4">
    <location>
        <position position="363"/>
    </location>
    <ligand>
        <name>heme b</name>
        <dbReference type="ChEBI" id="CHEBI:60344"/>
    </ligand>
    <ligandPart>
        <name>Fe</name>
        <dbReference type="ChEBI" id="CHEBI:18248"/>
    </ligandPart>
</feature>
<dbReference type="InterPro" id="IPR037217">
    <property type="entry name" value="Trp/Indoleamine_2_3_dOase-like"/>
</dbReference>
<dbReference type="PANTHER" id="PTHR28657">
    <property type="entry name" value="INDOLEAMINE 2,3-DIOXYGENASE"/>
    <property type="match status" value="1"/>
</dbReference>
<dbReference type="GO" id="GO:0019441">
    <property type="term" value="P:L-tryptophan catabolic process to kynurenine"/>
    <property type="evidence" value="ECO:0007669"/>
    <property type="project" value="UniProtKB-UniRule"/>
</dbReference>
<protein>
    <recommendedName>
        <fullName evidence="5">Indoleamine 2,3-dioxygenase</fullName>
        <ecNumber evidence="5">1.13.11.52</ecNumber>
    </recommendedName>
</protein>
<dbReference type="SUPFAM" id="SSF140959">
    <property type="entry name" value="Indolic compounds 2,3-dioxygenase-like"/>
    <property type="match status" value="1"/>
</dbReference>
<reference evidence="7 8" key="1">
    <citation type="submission" date="2020-06" db="EMBL/GenBank/DDBJ databases">
        <title>The yeast mating-type switching endonuclease HO is a domesticated member of an unorthodox homing genetic element family.</title>
        <authorList>
            <person name="Coughlan A.Y."/>
            <person name="Lombardi L."/>
            <person name="Braun-Galleani S."/>
            <person name="Martos A.R."/>
            <person name="Galeote V."/>
            <person name="Bigey F."/>
            <person name="Dequin S."/>
            <person name="Byrne K.P."/>
            <person name="Wolfe K.H."/>
        </authorList>
    </citation>
    <scope>NUCLEOTIDE SEQUENCE [LARGE SCALE GENOMIC DNA]</scope>
    <source>
        <strain evidence="7 8">CBS2947</strain>
    </source>
</reference>
<dbReference type="GO" id="GO:0033754">
    <property type="term" value="F:indoleamine 2,3-dioxygenase activity"/>
    <property type="evidence" value="ECO:0007669"/>
    <property type="project" value="UniProtKB-EC"/>
</dbReference>
<gene>
    <name evidence="7" type="ORF">HG537_0B04100</name>
</gene>
<evidence type="ECO:0000313" key="8">
    <source>
        <dbReference type="Proteomes" id="UP000510647"/>
    </source>
</evidence>
<dbReference type="GO" id="GO:0046872">
    <property type="term" value="F:metal ion binding"/>
    <property type="evidence" value="ECO:0007669"/>
    <property type="project" value="UniProtKB-UniRule"/>
</dbReference>
<dbReference type="Pfam" id="PF01231">
    <property type="entry name" value="IDO"/>
    <property type="match status" value="1"/>
</dbReference>
<keyword evidence="4 5" id="KW-0349">Heme</keyword>
<evidence type="ECO:0000256" key="2">
    <source>
        <dbReference type="ARBA" id="ARBA00022723"/>
    </source>
</evidence>
<dbReference type="GO" id="GO:0034354">
    <property type="term" value="P:'de novo' NAD+ biosynthetic process from L-tryptophan"/>
    <property type="evidence" value="ECO:0007669"/>
    <property type="project" value="TreeGrafter"/>
</dbReference>
<feature type="region of interest" description="Disordered" evidence="6">
    <location>
        <begin position="383"/>
        <end position="403"/>
    </location>
</feature>
<dbReference type="PROSITE" id="PS00876">
    <property type="entry name" value="IDO_1"/>
    <property type="match status" value="1"/>
</dbReference>
<dbReference type="FunFam" id="1.20.58.480:FF:000004">
    <property type="entry name" value="Indoleamine 2,3-dioxygenase subfamily"/>
    <property type="match status" value="1"/>
</dbReference>
<proteinExistence type="inferred from homology"/>
<dbReference type="AlphaFoldDB" id="A0A7H9HP20"/>
<comment type="catalytic activity">
    <reaction evidence="5">
        <text>L-tryptophan + O2 = N-formyl-L-kynurenine</text>
        <dbReference type="Rhea" id="RHEA:24536"/>
        <dbReference type="ChEBI" id="CHEBI:15379"/>
        <dbReference type="ChEBI" id="CHEBI:57912"/>
        <dbReference type="ChEBI" id="CHEBI:58629"/>
    </reaction>
</comment>
<feature type="region of interest" description="Disordered" evidence="6">
    <location>
        <begin position="443"/>
        <end position="491"/>
    </location>
</feature>
<dbReference type="Gene3D" id="1.20.58.480">
    <property type="match status" value="1"/>
</dbReference>
<keyword evidence="8" id="KW-1185">Reference proteome</keyword>
<comment type="similarity">
    <text evidence="1 5">Belongs to the indoleamine 2,3-dioxygenase family.</text>
</comment>
<feature type="compositionally biased region" description="Polar residues" evidence="6">
    <location>
        <begin position="383"/>
        <end position="394"/>
    </location>
</feature>
<keyword evidence="5" id="KW-0223">Dioxygenase</keyword>
<dbReference type="InterPro" id="IPR000898">
    <property type="entry name" value="Indolamine_dOase"/>
</dbReference>
<evidence type="ECO:0000256" key="4">
    <source>
        <dbReference type="PIRSR" id="PIRSR600898-1"/>
    </source>
</evidence>
<dbReference type="GO" id="GO:0020037">
    <property type="term" value="F:heme binding"/>
    <property type="evidence" value="ECO:0007669"/>
    <property type="project" value="UniProtKB-UniRule"/>
</dbReference>
<sequence>MSKNIPLPSLEEYGLSENGFLPKELPVTKLSDEYYKDWEVIVQNIPSLLLSKRMRDVVDRLPVLEVKESLIGEIGQVRRAYSVLCFIANAYVWGYDKPCDTLPDCIAKPLLTVSEILGLPPLATYASVVLWNYKPIVENSDLIDDVMDLSNLTSINTFTGGMDETWFYLVSVMTEKIGAPCVKSGLKAIRAVRDDNLANVVSELKCIAEAIDNLGSVLMKMEAMCDPHIFFFRIRPYLAGWRNMEEVGLPKGVRYGSGGEYLSFAGGSNAQSSLIQALDIVLGVEHFPMGKKGSGPHKISANSDQNSFINEMRKYMPREHREFLVHLAKVSNIKDYVETKKDKELTLAYDACIAMLKSFRDKHIQIVTRYIILQAHKKDGSSQSKVLRSGLSKSQGKKEQRGTGGTALIPFLKQCRDETGSSAASDWGKKVLSTAVLDVHENSTVTGTRKRSHGSTVESGDDTKRMKLGLAGNWDIDQENDEEGSYPAGHW</sequence>
<evidence type="ECO:0000256" key="3">
    <source>
        <dbReference type="ARBA" id="ARBA00023004"/>
    </source>
</evidence>
<evidence type="ECO:0000313" key="7">
    <source>
        <dbReference type="EMBL" id="QLQ79063.1"/>
    </source>
</evidence>